<organism evidence="1 2">
    <name type="scientific">Frigoriglobus tundricola</name>
    <dbReference type="NCBI Taxonomy" id="2774151"/>
    <lineage>
        <taxon>Bacteria</taxon>
        <taxon>Pseudomonadati</taxon>
        <taxon>Planctomycetota</taxon>
        <taxon>Planctomycetia</taxon>
        <taxon>Gemmatales</taxon>
        <taxon>Gemmataceae</taxon>
        <taxon>Frigoriglobus</taxon>
    </lineage>
</organism>
<evidence type="ECO:0008006" key="3">
    <source>
        <dbReference type="Google" id="ProtNLM"/>
    </source>
</evidence>
<evidence type="ECO:0000313" key="2">
    <source>
        <dbReference type="Proteomes" id="UP000503447"/>
    </source>
</evidence>
<dbReference type="RefSeq" id="WP_171474230.1">
    <property type="nucleotide sequence ID" value="NZ_CP053452.2"/>
</dbReference>
<proteinExistence type="predicted"/>
<dbReference type="Proteomes" id="UP000503447">
    <property type="component" value="Chromosome"/>
</dbReference>
<reference evidence="2" key="1">
    <citation type="submission" date="2020-05" db="EMBL/GenBank/DDBJ databases">
        <title>Frigoriglobus tundricola gen. nov., sp. nov., a psychrotolerant cellulolytic planctomycete of the family Gemmataceae with two divergent copies of 16S rRNA gene.</title>
        <authorList>
            <person name="Kulichevskaya I.S."/>
            <person name="Ivanova A.A."/>
            <person name="Naumoff D.G."/>
            <person name="Beletsky A.V."/>
            <person name="Rijpstra W.I.C."/>
            <person name="Sinninghe Damste J.S."/>
            <person name="Mardanov A.V."/>
            <person name="Ravin N.V."/>
            <person name="Dedysh S.N."/>
        </authorList>
    </citation>
    <scope>NUCLEOTIDE SEQUENCE [LARGE SCALE GENOMIC DNA]</scope>
    <source>
        <strain evidence="2">PL17</strain>
    </source>
</reference>
<protein>
    <recommendedName>
        <fullName evidence="3">Nucleotidyl transferase AbiEii/AbiGii toxin family protein</fullName>
    </recommendedName>
</protein>
<dbReference type="Pfam" id="PF08843">
    <property type="entry name" value="AbiEii"/>
    <property type="match status" value="1"/>
</dbReference>
<keyword evidence="2" id="KW-1185">Reference proteome</keyword>
<accession>A0A6M5YZD6</accession>
<name>A0A6M5YZD6_9BACT</name>
<dbReference type="KEGG" id="ftj:FTUN_6830"/>
<dbReference type="AlphaFoldDB" id="A0A6M5YZD6"/>
<gene>
    <name evidence="1" type="ORF">FTUN_6830</name>
</gene>
<dbReference type="InterPro" id="IPR014942">
    <property type="entry name" value="AbiEii"/>
</dbReference>
<evidence type="ECO:0000313" key="1">
    <source>
        <dbReference type="EMBL" id="QJW99228.1"/>
    </source>
</evidence>
<sequence length="267" mass="29046">MRTTAISPTDLRHRLLEGVLLRLARHPSAGDFVVRGGVLLRQWFRPAPRPADDLDLVATFPFSAAEAGRRFLPVLADSAVEDGVRFDHEAVRVEGIFLETGSPGVRVFISGTFAGHEDDFHVDVTSGPQPRPAPVCGAVATASGADARLWVCRPECIVAQKVQALRHLGQLCWRQKDLNDLRLLLARVPVDGAELRTALAAYLADLGGSLDDIPTLFGPESWWGMKLSAARWLDFTRASAGRDVPKDLTGVVAEIRDRLASLLEGTE</sequence>
<dbReference type="EMBL" id="CP053452">
    <property type="protein sequence ID" value="QJW99228.1"/>
    <property type="molecule type" value="Genomic_DNA"/>
</dbReference>